<dbReference type="RefSeq" id="XP_005846954.1">
    <property type="nucleotide sequence ID" value="XM_005846892.1"/>
</dbReference>
<dbReference type="AlphaFoldDB" id="E1ZH28"/>
<organism evidence="3">
    <name type="scientific">Chlorella variabilis</name>
    <name type="common">Green alga</name>
    <dbReference type="NCBI Taxonomy" id="554065"/>
    <lineage>
        <taxon>Eukaryota</taxon>
        <taxon>Viridiplantae</taxon>
        <taxon>Chlorophyta</taxon>
        <taxon>core chlorophytes</taxon>
        <taxon>Trebouxiophyceae</taxon>
        <taxon>Chlorellales</taxon>
        <taxon>Chlorellaceae</taxon>
        <taxon>Chlorella clade</taxon>
        <taxon>Chlorella</taxon>
    </lineage>
</organism>
<protein>
    <submittedName>
        <fullName evidence="2">Expressed protein</fullName>
    </submittedName>
</protein>
<evidence type="ECO:0000256" key="1">
    <source>
        <dbReference type="SAM" id="MobiDB-lite"/>
    </source>
</evidence>
<evidence type="ECO:0000313" key="2">
    <source>
        <dbReference type="EMBL" id="EFN54852.1"/>
    </source>
</evidence>
<reference evidence="2 3" key="1">
    <citation type="journal article" date="2010" name="Plant Cell">
        <title>The Chlorella variabilis NC64A genome reveals adaptation to photosymbiosis, coevolution with viruses, and cryptic sex.</title>
        <authorList>
            <person name="Blanc G."/>
            <person name="Duncan G."/>
            <person name="Agarkova I."/>
            <person name="Borodovsky M."/>
            <person name="Gurnon J."/>
            <person name="Kuo A."/>
            <person name="Lindquist E."/>
            <person name="Lucas S."/>
            <person name="Pangilinan J."/>
            <person name="Polle J."/>
            <person name="Salamov A."/>
            <person name="Terry A."/>
            <person name="Yamada T."/>
            <person name="Dunigan D.D."/>
            <person name="Grigoriev I.V."/>
            <person name="Claverie J.M."/>
            <person name="Van Etten J.L."/>
        </authorList>
    </citation>
    <scope>NUCLEOTIDE SEQUENCE [LARGE SCALE GENOMIC DNA]</scope>
    <source>
        <strain evidence="2 3">NC64A</strain>
    </source>
</reference>
<dbReference type="KEGG" id="cvr:CHLNCDRAFT_134903"/>
<name>E1ZH28_CHLVA</name>
<dbReference type="EMBL" id="GL433846">
    <property type="protein sequence ID" value="EFN54852.1"/>
    <property type="molecule type" value="Genomic_DNA"/>
</dbReference>
<dbReference type="InParanoid" id="E1ZH28"/>
<keyword evidence="3" id="KW-1185">Reference proteome</keyword>
<feature type="region of interest" description="Disordered" evidence="1">
    <location>
        <begin position="428"/>
        <end position="467"/>
    </location>
</feature>
<evidence type="ECO:0000313" key="3">
    <source>
        <dbReference type="Proteomes" id="UP000008141"/>
    </source>
</evidence>
<dbReference type="GeneID" id="17354245"/>
<dbReference type="Proteomes" id="UP000008141">
    <property type="component" value="Unassembled WGS sequence"/>
</dbReference>
<sequence>MLSPARPCSSPHLHSIFTLSVVDSEDGSFLYNIFVTDNLNTSQSVSLVFVKDDAIKTAITLNDFDWADASNGGSQGNFSKQALLDGLVSQGQLVVTELFPLIILSSNATTTYGISGHFVPVWNFDPTPPASPPPPPPKAPPTFPLVGYGYVAQLQGDRVPDESVLEKAPVGPKIFATFTYDDNGEYQWDLTLDAASKALQPTSFDLYYETDGFYNFLLTLAGDGYNFTGEDPPYGTLNWYTLNDAVLQLDLPDLPGQLNETNKLWLVVTTLGGSLAARFSDPVEEPELPPTDDTFFLADIVGNATFSFGVPKDLKWPAFANSPATQFTLSIVDTEDGSFLYNIFVTDDLNKSAYLALAYKNASGFHVALKLPVDWAAANVGGDVNYFTKAALRNALVARGQKTTTELFPLIAVSVNATDKSITASAPQTTLSQAASPPASLSQAASPAASATPEATAPAAPAPIAQA</sequence>
<feature type="compositionally biased region" description="Low complexity" evidence="1">
    <location>
        <begin position="429"/>
        <end position="467"/>
    </location>
</feature>
<accession>E1ZH28</accession>
<gene>
    <name evidence="2" type="ORF">CHLNCDRAFT_134903</name>
</gene>
<proteinExistence type="predicted"/>